<evidence type="ECO:0000256" key="1">
    <source>
        <dbReference type="SAM" id="Coils"/>
    </source>
</evidence>
<name>A0ABY8AUL9_9GAMM</name>
<keyword evidence="4" id="KW-1185">Reference proteome</keyword>
<feature type="transmembrane region" description="Helical" evidence="2">
    <location>
        <begin position="7"/>
        <end position="25"/>
    </location>
</feature>
<feature type="coiled-coil region" evidence="1">
    <location>
        <begin position="89"/>
        <end position="123"/>
    </location>
</feature>
<sequence>MKKKLRMISLGASLIVGGLFFFSLLNLNNKKNSESAIGQRAEVLIVPGIIDSPNDVIRIPTLQAGLVKTIDVGLGETVKKGQTLFSLDSELVENNLEIQKTLLARAKNEFHMQQRALAHAKQQLKRLKIIDKRAISQVELREKLHEMNMIKLHLAEAKHNLQLAKENLTAAEIILHQFTTVAPKEGIVLQINAHINEFISGSPIVLLGDAEKIMVRVSIDERDIQLFHPHAAAYLLNNQEKIPLTFMQVSQYIVTQDRLNSRVQDVLYYFSRKKYPAFIAGQQLDVHIPLSKIS</sequence>
<protein>
    <submittedName>
        <fullName evidence="3">Biotin/lipoyl-binding protein</fullName>
    </submittedName>
</protein>
<keyword evidence="2" id="KW-0812">Transmembrane</keyword>
<dbReference type="Gene3D" id="2.40.50.100">
    <property type="match status" value="1"/>
</dbReference>
<keyword evidence="2" id="KW-0472">Membrane</keyword>
<evidence type="ECO:0000313" key="3">
    <source>
        <dbReference type="EMBL" id="WED42832.1"/>
    </source>
</evidence>
<dbReference type="Proteomes" id="UP001222087">
    <property type="component" value="Chromosome"/>
</dbReference>
<feature type="coiled-coil region" evidence="1">
    <location>
        <begin position="147"/>
        <end position="174"/>
    </location>
</feature>
<dbReference type="RefSeq" id="WP_275088648.1">
    <property type="nucleotide sequence ID" value="NZ_CP119078.1"/>
</dbReference>
<dbReference type="SUPFAM" id="SSF111369">
    <property type="entry name" value="HlyD-like secretion proteins"/>
    <property type="match status" value="1"/>
</dbReference>
<dbReference type="PANTHER" id="PTHR30367:SF1">
    <property type="entry name" value="MULTIDRUG RESISTANCE PROTEIN MDTN"/>
    <property type="match status" value="1"/>
</dbReference>
<dbReference type="EMBL" id="CP119078">
    <property type="protein sequence ID" value="WED42832.1"/>
    <property type="molecule type" value="Genomic_DNA"/>
</dbReference>
<accession>A0ABY8AUL9</accession>
<evidence type="ECO:0000256" key="2">
    <source>
        <dbReference type="SAM" id="Phobius"/>
    </source>
</evidence>
<keyword evidence="1" id="KW-0175">Coiled coil</keyword>
<gene>
    <name evidence="3" type="ORF">PXX05_13155</name>
</gene>
<organism evidence="3 4">
    <name type="scientific">Legionella cardiaca</name>
    <dbReference type="NCBI Taxonomy" id="1071983"/>
    <lineage>
        <taxon>Bacteria</taxon>
        <taxon>Pseudomonadati</taxon>
        <taxon>Pseudomonadota</taxon>
        <taxon>Gammaproteobacteria</taxon>
        <taxon>Legionellales</taxon>
        <taxon>Legionellaceae</taxon>
        <taxon>Legionella</taxon>
    </lineage>
</organism>
<dbReference type="PANTHER" id="PTHR30367">
    <property type="entry name" value="P-HYDROXYBENZOIC ACID EFFLUX PUMP SUBUNIT AAEA-RELATED"/>
    <property type="match status" value="1"/>
</dbReference>
<keyword evidence="2" id="KW-1133">Transmembrane helix</keyword>
<reference evidence="3 4" key="1">
    <citation type="submission" date="2023-02" db="EMBL/GenBank/DDBJ databases">
        <title>Genome Sequence of L. cardiaca H63T.</title>
        <authorList>
            <person name="Lopez A.E."/>
            <person name="Cianciotto N.P."/>
        </authorList>
    </citation>
    <scope>NUCLEOTIDE SEQUENCE [LARGE SCALE GENOMIC DNA]</scope>
    <source>
        <strain evidence="3 4">H63</strain>
    </source>
</reference>
<dbReference type="Gene3D" id="1.10.287.470">
    <property type="entry name" value="Helix hairpin bin"/>
    <property type="match status" value="1"/>
</dbReference>
<dbReference type="Gene3D" id="2.40.30.170">
    <property type="match status" value="1"/>
</dbReference>
<proteinExistence type="predicted"/>
<dbReference type="InterPro" id="IPR050393">
    <property type="entry name" value="MFP_Efflux_Pump"/>
</dbReference>
<evidence type="ECO:0000313" key="4">
    <source>
        <dbReference type="Proteomes" id="UP001222087"/>
    </source>
</evidence>